<evidence type="ECO:0000256" key="2">
    <source>
        <dbReference type="ARBA" id="ARBA00022723"/>
    </source>
</evidence>
<feature type="domain" description="C2H2-type" evidence="10">
    <location>
        <begin position="662"/>
        <end position="689"/>
    </location>
</feature>
<keyword evidence="2" id="KW-0479">Metal-binding</keyword>
<dbReference type="PROSITE" id="PS50097">
    <property type="entry name" value="BTB"/>
    <property type="match status" value="1"/>
</dbReference>
<dbReference type="SUPFAM" id="SSF57667">
    <property type="entry name" value="beta-beta-alpha zinc fingers"/>
    <property type="match status" value="4"/>
</dbReference>
<evidence type="ECO:0000256" key="1">
    <source>
        <dbReference type="ARBA" id="ARBA00004123"/>
    </source>
</evidence>
<dbReference type="OMA" id="SSFVDWH"/>
<evidence type="ECO:0000259" key="9">
    <source>
        <dbReference type="PROSITE" id="PS50097"/>
    </source>
</evidence>
<feature type="domain" description="C2H2-type" evidence="10">
    <location>
        <begin position="634"/>
        <end position="661"/>
    </location>
</feature>
<proteinExistence type="predicted"/>
<dbReference type="PANTHER" id="PTHR24394:SF43">
    <property type="entry name" value="ZINC FINGER AND BTB DOMAIN CONTAINING 39"/>
    <property type="match status" value="1"/>
</dbReference>
<dbReference type="InParanoid" id="H3BHJ5"/>
<dbReference type="PROSITE" id="PS00028">
    <property type="entry name" value="ZINC_FINGER_C2H2_1"/>
    <property type="match status" value="5"/>
</dbReference>
<dbReference type="eggNOG" id="KOG1721">
    <property type="taxonomic scope" value="Eukaryota"/>
</dbReference>
<keyword evidence="4 8" id="KW-0863">Zinc-finger</keyword>
<dbReference type="GO" id="GO:0005634">
    <property type="term" value="C:nucleus"/>
    <property type="evidence" value="ECO:0007669"/>
    <property type="project" value="UniProtKB-SubCell"/>
</dbReference>
<evidence type="ECO:0000256" key="7">
    <source>
        <dbReference type="ARBA" id="ARBA00023242"/>
    </source>
</evidence>
<dbReference type="PROSITE" id="PS50157">
    <property type="entry name" value="ZINC_FINGER_C2H2_2"/>
    <property type="match status" value="4"/>
</dbReference>
<dbReference type="CDD" id="cd18224">
    <property type="entry name" value="BTB_POZ_ZBTB39"/>
    <property type="match status" value="1"/>
</dbReference>
<dbReference type="STRING" id="7897.ENSLACP00000021366"/>
<keyword evidence="5" id="KW-0862">Zinc</keyword>
<dbReference type="Gene3D" id="3.30.710.10">
    <property type="entry name" value="Potassium Channel Kv1.1, Chain A"/>
    <property type="match status" value="1"/>
</dbReference>
<feature type="domain" description="BTB" evidence="9">
    <location>
        <begin position="30"/>
        <end position="96"/>
    </location>
</feature>
<dbReference type="SUPFAM" id="SSF54695">
    <property type="entry name" value="POZ domain"/>
    <property type="match status" value="1"/>
</dbReference>
<evidence type="ECO:0000313" key="12">
    <source>
        <dbReference type="Proteomes" id="UP000008672"/>
    </source>
</evidence>
<dbReference type="FunCoup" id="H3BHJ5">
    <property type="interactions" value="571"/>
</dbReference>
<accession>H3BHJ5</accession>
<dbReference type="GO" id="GO:0003677">
    <property type="term" value="F:DNA binding"/>
    <property type="evidence" value="ECO:0007669"/>
    <property type="project" value="UniProtKB-KW"/>
</dbReference>
<dbReference type="InterPro" id="IPR013087">
    <property type="entry name" value="Znf_C2H2_type"/>
</dbReference>
<evidence type="ECO:0000256" key="8">
    <source>
        <dbReference type="PROSITE-ProRule" id="PRU00042"/>
    </source>
</evidence>
<dbReference type="InterPro" id="IPR000210">
    <property type="entry name" value="BTB/POZ_dom"/>
</dbReference>
<organism evidence="11 12">
    <name type="scientific">Latimeria chalumnae</name>
    <name type="common">Coelacanth</name>
    <dbReference type="NCBI Taxonomy" id="7897"/>
    <lineage>
        <taxon>Eukaryota</taxon>
        <taxon>Metazoa</taxon>
        <taxon>Chordata</taxon>
        <taxon>Craniata</taxon>
        <taxon>Vertebrata</taxon>
        <taxon>Euteleostomi</taxon>
        <taxon>Coelacanthiformes</taxon>
        <taxon>Coelacanthidae</taxon>
        <taxon>Latimeria</taxon>
    </lineage>
</organism>
<dbReference type="InterPro" id="IPR047989">
    <property type="entry name" value="ZBTB39_BTB_POZ"/>
</dbReference>
<dbReference type="Proteomes" id="UP000008672">
    <property type="component" value="Unassembled WGS sequence"/>
</dbReference>
<sequence length="713" mass="79568">MGMRIKLHSAEHPNNLLKELNKCRLSETMCDVTIVVGNQSFAAHRAVLACAADYFQNLFMSTGPDVARTYVVDFLTPSNFEKILNFIYTSELFTDLINVGVIYEVAEKLGMSALLKACYSTFPDLESTAAAKHSSDSGASALNTFGTSKEQNHCIREARVSATQFSCDRNYILQVEVAGNCKQQETCPPNETNQGMPIMYPQPAKTEDQDSLMNYGQSKPSPAMAAQQTIGNANSSVQISTTSCHAYKIGSNGHYNQTGFFMAETALDDTTGSNSCPSNSESSKDQVFGQVDELHLEELGEEDLHFEDPGEDMGPAEEIIELSDDSEDDIVFTSENGSSGNQAMPCQVCKKVLEPNIQIIRQHARLHMDPQTGNCKVCNTQFQDRSSRVTHVLSHVGILLFSCDLCDTKFFTQWQLTYHRRNKICEANVIVQPSDILPEEVSSANGGPSTEFLCVACGKTLAKDFQAVKEHVFQHLHMKCLKCGVCDQPHRILCGLMWHVLAHMGISIFSCSVCASSFVDKDLLQKHLATHQGADCLLRCQFCSQRFRSELVYQHHLTQHKCAELAGMQNASDHPQRQRLLKRSLAEEPVGEEGLLPTQPGNSKWYVCKVCGKRFAHSSEFNYHVRIHTGEKPYQCKVCLKFFRGRSTIKCHLKTHAGALMYRCTVCGHYSPTLSIMTKHVEIHKGNLPPDFTIEQTFMYIIHSRESEKNTDS</sequence>
<evidence type="ECO:0000259" key="10">
    <source>
        <dbReference type="PROSITE" id="PS50157"/>
    </source>
</evidence>
<dbReference type="Pfam" id="PF00651">
    <property type="entry name" value="BTB"/>
    <property type="match status" value="1"/>
</dbReference>
<dbReference type="Gene3D" id="3.30.160.60">
    <property type="entry name" value="Classic Zinc Finger"/>
    <property type="match status" value="4"/>
</dbReference>
<keyword evidence="3" id="KW-0677">Repeat</keyword>
<dbReference type="InterPro" id="IPR011333">
    <property type="entry name" value="SKP1/BTB/POZ_sf"/>
</dbReference>
<dbReference type="PANTHER" id="PTHR24394">
    <property type="entry name" value="ZINC FINGER PROTEIN"/>
    <property type="match status" value="1"/>
</dbReference>
<evidence type="ECO:0000256" key="4">
    <source>
        <dbReference type="ARBA" id="ARBA00022771"/>
    </source>
</evidence>
<dbReference type="Bgee" id="ENSLACG00000018773">
    <property type="expression patterns" value="Expressed in chordate pharynx and 6 other cell types or tissues"/>
</dbReference>
<dbReference type="FunFam" id="3.30.160.60:FF:000204">
    <property type="entry name" value="Zinc finger protein 331"/>
    <property type="match status" value="1"/>
</dbReference>
<dbReference type="InterPro" id="IPR036236">
    <property type="entry name" value="Znf_C2H2_sf"/>
</dbReference>
<keyword evidence="6" id="KW-0238">DNA-binding</keyword>
<feature type="domain" description="C2H2-type" evidence="10">
    <location>
        <begin position="509"/>
        <end position="536"/>
    </location>
</feature>
<dbReference type="GO" id="GO:0008270">
    <property type="term" value="F:zinc ion binding"/>
    <property type="evidence" value="ECO:0007669"/>
    <property type="project" value="UniProtKB-KW"/>
</dbReference>
<dbReference type="SMART" id="SM00225">
    <property type="entry name" value="BTB"/>
    <property type="match status" value="1"/>
</dbReference>
<protein>
    <submittedName>
        <fullName evidence="11">Zinc finger and BTB domain containing 39</fullName>
    </submittedName>
</protein>
<evidence type="ECO:0000256" key="5">
    <source>
        <dbReference type="ARBA" id="ARBA00022833"/>
    </source>
</evidence>
<dbReference type="FunFam" id="3.30.160.60:FF:000478">
    <property type="entry name" value="Zinc finger protein 133"/>
    <property type="match status" value="1"/>
</dbReference>
<reference evidence="11" key="2">
    <citation type="submission" date="2025-08" db="UniProtKB">
        <authorList>
            <consortium name="Ensembl"/>
        </authorList>
    </citation>
    <scope>IDENTIFICATION</scope>
</reference>
<dbReference type="HOGENOM" id="CLU_391778_0_0_1"/>
<gene>
    <name evidence="11" type="primary">ZBTB39</name>
</gene>
<dbReference type="AlphaFoldDB" id="H3BHJ5"/>
<evidence type="ECO:0000256" key="6">
    <source>
        <dbReference type="ARBA" id="ARBA00023125"/>
    </source>
</evidence>
<dbReference type="GO" id="GO:0000981">
    <property type="term" value="F:DNA-binding transcription factor activity, RNA polymerase II-specific"/>
    <property type="evidence" value="ECO:0007669"/>
    <property type="project" value="TreeGrafter"/>
</dbReference>
<keyword evidence="7" id="KW-0539">Nucleus</keyword>
<dbReference type="Ensembl" id="ENSLACT00000021507.1">
    <property type="protein sequence ID" value="ENSLACP00000021366.1"/>
    <property type="gene ID" value="ENSLACG00000018773.1"/>
</dbReference>
<name>H3BHJ5_LATCH</name>
<comment type="subcellular location">
    <subcellularLocation>
        <location evidence="1">Nucleus</location>
    </subcellularLocation>
</comment>
<reference evidence="12" key="1">
    <citation type="submission" date="2011-08" db="EMBL/GenBank/DDBJ databases">
        <title>The draft genome of Latimeria chalumnae.</title>
        <authorList>
            <person name="Di Palma F."/>
            <person name="Alfoldi J."/>
            <person name="Johnson J."/>
            <person name="Berlin A."/>
            <person name="Gnerre S."/>
            <person name="Jaffe D."/>
            <person name="MacCallum I."/>
            <person name="Young S."/>
            <person name="Walker B.J."/>
            <person name="Lander E."/>
            <person name="Lindblad-Toh K."/>
        </authorList>
    </citation>
    <scope>NUCLEOTIDE SEQUENCE [LARGE SCALE GENOMIC DNA]</scope>
    <source>
        <strain evidence="12">Wild caught</strain>
    </source>
</reference>
<feature type="domain" description="C2H2-type" evidence="10">
    <location>
        <begin position="606"/>
        <end position="633"/>
    </location>
</feature>
<evidence type="ECO:0000256" key="3">
    <source>
        <dbReference type="ARBA" id="ARBA00022737"/>
    </source>
</evidence>
<dbReference type="Pfam" id="PF00096">
    <property type="entry name" value="zf-C2H2"/>
    <property type="match status" value="2"/>
</dbReference>
<keyword evidence="12" id="KW-1185">Reference proteome</keyword>
<evidence type="ECO:0000313" key="11">
    <source>
        <dbReference type="Ensembl" id="ENSLACP00000021366.1"/>
    </source>
</evidence>
<dbReference type="GeneTree" id="ENSGT00940000160722"/>
<dbReference type="SMART" id="SM00355">
    <property type="entry name" value="ZnF_C2H2"/>
    <property type="match status" value="9"/>
</dbReference>
<reference evidence="11" key="3">
    <citation type="submission" date="2025-09" db="UniProtKB">
        <authorList>
            <consortium name="Ensembl"/>
        </authorList>
    </citation>
    <scope>IDENTIFICATION</scope>
</reference>
<dbReference type="EMBL" id="AFYH01001618">
    <property type="status" value="NOT_ANNOTATED_CDS"/>
    <property type="molecule type" value="Genomic_DNA"/>
</dbReference>